<evidence type="ECO:0000313" key="2">
    <source>
        <dbReference type="Proteomes" id="UP000509702"/>
    </source>
</evidence>
<keyword evidence="1" id="KW-0614">Plasmid</keyword>
<name>A0A6N1AKQ9_9PROT</name>
<evidence type="ECO:0000313" key="1">
    <source>
        <dbReference type="EMBL" id="QKS49764.1"/>
    </source>
</evidence>
<gene>
    <name evidence="1" type="ORF">HUE56_04305</name>
</gene>
<dbReference type="Proteomes" id="UP000509702">
    <property type="component" value="Plasmid unnamed3"/>
</dbReference>
<dbReference type="EMBL" id="CP054617">
    <property type="protein sequence ID" value="QKS49764.1"/>
    <property type="molecule type" value="Genomic_DNA"/>
</dbReference>
<dbReference type="AlphaFoldDB" id="A0A6N1AKQ9"/>
<sequence length="64" mass="7326">MPHRHDTAAVCVIRQIRDHSRECHNLPAREVLLRVERRMIELLEDGPESSVSGSWQDHAAVSPM</sequence>
<geneLocation type="plasmid" evidence="1 2">
    <name>unnamed3</name>
</geneLocation>
<accession>A0A6N1AKQ9</accession>
<dbReference type="KEGG" id="aoz:HUE56_04305"/>
<organism evidence="1 2">
    <name type="scientific">Azospirillum oryzae</name>
    <dbReference type="NCBI Taxonomy" id="286727"/>
    <lineage>
        <taxon>Bacteria</taxon>
        <taxon>Pseudomonadati</taxon>
        <taxon>Pseudomonadota</taxon>
        <taxon>Alphaproteobacteria</taxon>
        <taxon>Rhodospirillales</taxon>
        <taxon>Azospirillaceae</taxon>
        <taxon>Azospirillum</taxon>
    </lineage>
</organism>
<protein>
    <submittedName>
        <fullName evidence="1">Uncharacterized protein</fullName>
    </submittedName>
</protein>
<proteinExistence type="predicted"/>
<keyword evidence="2" id="KW-1185">Reference proteome</keyword>
<reference evidence="1 2" key="1">
    <citation type="submission" date="2020-06" db="EMBL/GenBank/DDBJ databases">
        <title>Complete genome of Azosprillum oryzae KACC14407.</title>
        <authorList>
            <person name="Kim M."/>
            <person name="Park Y.-J."/>
            <person name="Shin J.-H."/>
        </authorList>
    </citation>
    <scope>NUCLEOTIDE SEQUENCE [LARGE SCALE GENOMIC DNA]</scope>
    <source>
        <strain evidence="1 2">KACC 14407</strain>
        <plasmid evidence="1 2">unnamed3</plasmid>
    </source>
</reference>